<dbReference type="EMBL" id="OU912926">
    <property type="protein sequence ID" value="CAG9931514.1"/>
    <property type="molecule type" value="Genomic_DNA"/>
</dbReference>
<organism evidence="2 3">
    <name type="scientific">Candidatus Nitrotoga arctica</name>
    <dbReference type="NCBI Taxonomy" id="453162"/>
    <lineage>
        <taxon>Bacteria</taxon>
        <taxon>Pseudomonadati</taxon>
        <taxon>Pseudomonadota</taxon>
        <taxon>Betaproteobacteria</taxon>
        <taxon>Nitrosomonadales</taxon>
        <taxon>Gallionellaceae</taxon>
        <taxon>Candidatus Nitrotoga</taxon>
    </lineage>
</organism>
<dbReference type="CDD" id="cd05403">
    <property type="entry name" value="NT_KNTase_like"/>
    <property type="match status" value="1"/>
</dbReference>
<accession>A0ABN8AIV3</accession>
<sequence length="202" mass="22690">MSKDRLHRRDLMREQLAHHAARLMAEGGITDYAFAKRKAAKQLGAEDTQHLPSNDEVEMALRSFRALYQSESHPLVLHQLRQQALAAMQLLEPFHPFLTGSVLKGTAGEQSDINLLVYSDDEKAMMMFLLKHNLPFEGGEWSVYLTGRQQTVPSFTLKTETGVPVNIAVLPENARHSGSRKIGRQADIAAVKRLLNESMDNE</sequence>
<proteinExistence type="predicted"/>
<name>A0ABN8AIV3_9PROT</name>
<evidence type="ECO:0000313" key="3">
    <source>
        <dbReference type="Proteomes" id="UP000839052"/>
    </source>
</evidence>
<feature type="domain" description="Polymerase nucleotidyl transferase" evidence="1">
    <location>
        <begin position="97"/>
        <end position="123"/>
    </location>
</feature>
<gene>
    <name evidence="2" type="ORF">NTG6680_0261</name>
</gene>
<reference evidence="2 3" key="1">
    <citation type="submission" date="2021-10" db="EMBL/GenBank/DDBJ databases">
        <authorList>
            <person name="Koch H."/>
        </authorList>
    </citation>
    <scope>NUCLEOTIDE SEQUENCE [LARGE SCALE GENOMIC DNA]</scope>
    <source>
        <strain evidence="2">6680</strain>
    </source>
</reference>
<keyword evidence="3" id="KW-1185">Reference proteome</keyword>
<dbReference type="Pfam" id="PF01909">
    <property type="entry name" value="NTP_transf_2"/>
    <property type="match status" value="1"/>
</dbReference>
<evidence type="ECO:0000313" key="2">
    <source>
        <dbReference type="EMBL" id="CAG9931514.1"/>
    </source>
</evidence>
<dbReference type="InterPro" id="IPR043519">
    <property type="entry name" value="NT_sf"/>
</dbReference>
<dbReference type="Proteomes" id="UP000839052">
    <property type="component" value="Chromosome"/>
</dbReference>
<evidence type="ECO:0000259" key="1">
    <source>
        <dbReference type="Pfam" id="PF01909"/>
    </source>
</evidence>
<dbReference type="SUPFAM" id="SSF81301">
    <property type="entry name" value="Nucleotidyltransferase"/>
    <property type="match status" value="1"/>
</dbReference>
<dbReference type="RefSeq" id="WP_239795609.1">
    <property type="nucleotide sequence ID" value="NZ_OU912926.1"/>
</dbReference>
<dbReference type="InterPro" id="IPR002934">
    <property type="entry name" value="Polymerase_NTP_transf_dom"/>
</dbReference>
<protein>
    <recommendedName>
        <fullName evidence="1">Polymerase nucleotidyl transferase domain-containing protein</fullName>
    </recommendedName>
</protein>